<dbReference type="GO" id="GO:0008622">
    <property type="term" value="C:epsilon DNA polymerase complex"/>
    <property type="evidence" value="ECO:0007669"/>
    <property type="project" value="UniProtKB-UniRule"/>
</dbReference>
<evidence type="ECO:0000256" key="4">
    <source>
        <dbReference type="ARBA" id="ARBA00023125"/>
    </source>
</evidence>
<dbReference type="GO" id="GO:0003677">
    <property type="term" value="F:DNA binding"/>
    <property type="evidence" value="ECO:0007669"/>
    <property type="project" value="UniProtKB-UniRule"/>
</dbReference>
<gene>
    <name evidence="9" type="ORF">Dbus_chr3Lg1288</name>
</gene>
<dbReference type="FunFam" id="3.60.21.50:FF:000009">
    <property type="entry name" value="DNA polymerase epsilon subunit"/>
    <property type="match status" value="1"/>
</dbReference>
<dbReference type="GO" id="GO:0006261">
    <property type="term" value="P:DNA-templated DNA replication"/>
    <property type="evidence" value="ECO:0007669"/>
    <property type="project" value="InterPro"/>
</dbReference>
<dbReference type="EMBL" id="CP012525">
    <property type="protein sequence ID" value="ALC44122.1"/>
    <property type="molecule type" value="Genomic_DNA"/>
</dbReference>
<evidence type="ECO:0000259" key="7">
    <source>
        <dbReference type="Pfam" id="PF04042"/>
    </source>
</evidence>
<dbReference type="Gene3D" id="1.10.8.60">
    <property type="match status" value="1"/>
</dbReference>
<dbReference type="Pfam" id="PF12213">
    <property type="entry name" value="Dpoe2NT"/>
    <property type="match status" value="1"/>
</dbReference>
<feature type="domain" description="DNA polymerase alpha/delta/epsilon subunit B" evidence="7">
    <location>
        <begin position="285"/>
        <end position="483"/>
    </location>
</feature>
<proteinExistence type="inferred from homology"/>
<evidence type="ECO:0000256" key="3">
    <source>
        <dbReference type="ARBA" id="ARBA00022705"/>
    </source>
</evidence>
<comment type="function">
    <text evidence="6">Participates in DNA repair and in chromosomal DNA replication.</text>
</comment>
<evidence type="ECO:0000256" key="6">
    <source>
        <dbReference type="PIRNR" id="PIRNR000799"/>
    </source>
</evidence>
<dbReference type="GO" id="GO:0042276">
    <property type="term" value="P:error-prone translesion synthesis"/>
    <property type="evidence" value="ECO:0007669"/>
    <property type="project" value="TreeGrafter"/>
</dbReference>
<dbReference type="SMR" id="A0A0M4EL58"/>
<dbReference type="OMA" id="FFCEGCF"/>
<protein>
    <recommendedName>
        <fullName evidence="6">DNA polymerase epsilon subunit</fullName>
    </recommendedName>
    <alternativeName>
        <fullName evidence="6">DNA polymerase II subunit 2</fullName>
    </alternativeName>
</protein>
<reference evidence="9 10" key="1">
    <citation type="submission" date="2015-08" db="EMBL/GenBank/DDBJ databases">
        <title>Ancestral chromatin configuration constrains chromatin evolution on differentiating sex chromosomes in Drosophila.</title>
        <authorList>
            <person name="Zhou Q."/>
            <person name="Bachtrog D."/>
        </authorList>
    </citation>
    <scope>NUCLEOTIDE SEQUENCE [LARGE SCALE GENOMIC DNA]</scope>
    <source>
        <tissue evidence="9">Whole larvae</tissue>
    </source>
</reference>
<dbReference type="Pfam" id="PF04042">
    <property type="entry name" value="DNA_pol_E_B"/>
    <property type="match status" value="1"/>
</dbReference>
<evidence type="ECO:0000256" key="5">
    <source>
        <dbReference type="ARBA" id="ARBA00023242"/>
    </source>
</evidence>
<dbReference type="Proteomes" id="UP000494163">
    <property type="component" value="Chromosome 3L"/>
</dbReference>
<keyword evidence="10" id="KW-1185">Reference proteome</keyword>
<evidence type="ECO:0000259" key="8">
    <source>
        <dbReference type="Pfam" id="PF12213"/>
    </source>
</evidence>
<evidence type="ECO:0000313" key="9">
    <source>
        <dbReference type="EMBL" id="ALC44122.1"/>
    </source>
</evidence>
<name>A0A0M4EL58_DROBS</name>
<accession>A0A0M4EL58</accession>
<organism evidence="9 10">
    <name type="scientific">Drosophila busckii</name>
    <name type="common">Fruit fly</name>
    <dbReference type="NCBI Taxonomy" id="30019"/>
    <lineage>
        <taxon>Eukaryota</taxon>
        <taxon>Metazoa</taxon>
        <taxon>Ecdysozoa</taxon>
        <taxon>Arthropoda</taxon>
        <taxon>Hexapoda</taxon>
        <taxon>Insecta</taxon>
        <taxon>Pterygota</taxon>
        <taxon>Neoptera</taxon>
        <taxon>Endopterygota</taxon>
        <taxon>Diptera</taxon>
        <taxon>Brachycera</taxon>
        <taxon>Muscomorpha</taxon>
        <taxon>Ephydroidea</taxon>
        <taxon>Drosophilidae</taxon>
        <taxon>Drosophila</taxon>
    </lineage>
</organism>
<evidence type="ECO:0000256" key="1">
    <source>
        <dbReference type="ARBA" id="ARBA00004123"/>
    </source>
</evidence>
<comment type="similarity">
    <text evidence="2 6">Belongs to the DNA polymerase epsilon subunit B family.</text>
</comment>
<dbReference type="InterPro" id="IPR007185">
    <property type="entry name" value="DNA_pol_a/d/e_bsu"/>
</dbReference>
<dbReference type="PANTHER" id="PTHR12708:SF0">
    <property type="entry name" value="DNA POLYMERASE EPSILON SUBUNIT 2"/>
    <property type="match status" value="1"/>
</dbReference>
<dbReference type="InterPro" id="IPR016266">
    <property type="entry name" value="POLE2"/>
</dbReference>
<keyword evidence="5 6" id="KW-0539">Nucleus</keyword>
<keyword evidence="3 6" id="KW-0235">DNA replication</keyword>
<feature type="domain" description="DNA polymerase epsilon subunit B N-terminal" evidence="8">
    <location>
        <begin position="5"/>
        <end position="75"/>
    </location>
</feature>
<dbReference type="PIRSF" id="PIRSF000799">
    <property type="entry name" value="DNA_pol_eps_2"/>
    <property type="match status" value="1"/>
</dbReference>
<sequence length="527" mass="59285">MDELVPLRKRITNSFKLCGFLIRSENSTFLAEQLLPFDATEREKWLTVITENLQGQKLATPHVEREALEKAINELNRVGLDEGETVFSLIDAFTVPRYRYNTRIKKFERDAQPRRLLTQPRMKSDYLQQRYAMLLQKTLRHDLFAPAVIQDGVAAEAQSKKFKLQYAENLLATSNMKEAVVLGLLTQLKEGKFFVEDPTGCVELDLSGARFHAGFFCEGCFVLAEGNYSNNVLKVDGLGFPPAEPATSSRAFFGTGNTWGGESAKLLKYSPRLQELERTNTETTIVFLSDVRLDLPVVMEKLRQLFVGYDSCPPQAIVLMGPFSASTRNHQELRQHLDALGALAVGCEQLKKQTDLILVPSSEDPTAPNIMPRAPLPECLAAGLLKAWPRTQLATNPCRLQYCTQQIVVCRLDLMAKFCRNTLHFPQDTSHIEQHFARTLVCQGHLVPIHPIAMPVHWDYDPALWLYPLPDLIVMGDSCQSFTSTQHGCTVLNTGSFVKSKFAFKVYIPATRTIEDSEIPGEMEQAD</sequence>
<comment type="subcellular location">
    <subcellularLocation>
        <location evidence="1 6">Nucleus</location>
    </subcellularLocation>
</comment>
<evidence type="ECO:0000256" key="2">
    <source>
        <dbReference type="ARBA" id="ARBA00009560"/>
    </source>
</evidence>
<dbReference type="AlphaFoldDB" id="A0A0M4EL58"/>
<dbReference type="Gene3D" id="3.60.21.50">
    <property type="match status" value="1"/>
</dbReference>
<dbReference type="InterPro" id="IPR024639">
    <property type="entry name" value="DNA_pol_e_bsu_N"/>
</dbReference>
<dbReference type="STRING" id="30019.A0A0M4EL58"/>
<keyword evidence="4 6" id="KW-0238">DNA-binding</keyword>
<evidence type="ECO:0000313" key="10">
    <source>
        <dbReference type="Proteomes" id="UP000494163"/>
    </source>
</evidence>
<dbReference type="PANTHER" id="PTHR12708">
    <property type="entry name" value="DNA POLYMERASE EPSILON SUBUNIT B"/>
    <property type="match status" value="1"/>
</dbReference>
<dbReference type="OrthoDB" id="10254730at2759"/>